<evidence type="ECO:0000256" key="3">
    <source>
        <dbReference type="ARBA" id="ARBA00022553"/>
    </source>
</evidence>
<dbReference type="InterPro" id="IPR036890">
    <property type="entry name" value="HATPase_C_sf"/>
</dbReference>
<dbReference type="Gene3D" id="3.40.50.2300">
    <property type="match status" value="1"/>
</dbReference>
<dbReference type="InterPro" id="IPR003594">
    <property type="entry name" value="HATPase_dom"/>
</dbReference>
<dbReference type="SUPFAM" id="SSF47384">
    <property type="entry name" value="Homodimeric domain of signal transducing histidine kinase"/>
    <property type="match status" value="1"/>
</dbReference>
<keyword evidence="5 9" id="KW-0418">Kinase</keyword>
<dbReference type="PROSITE" id="PS50109">
    <property type="entry name" value="HIS_KIN"/>
    <property type="match status" value="1"/>
</dbReference>
<dbReference type="SMART" id="SM00387">
    <property type="entry name" value="HATPase_c"/>
    <property type="match status" value="1"/>
</dbReference>
<reference evidence="10" key="1">
    <citation type="journal article" date="2019" name="Int. J. Syst. Evol. Microbiol.">
        <title>The Global Catalogue of Microorganisms (GCM) 10K type strain sequencing project: providing services to taxonomists for standard genome sequencing and annotation.</title>
        <authorList>
            <consortium name="The Broad Institute Genomics Platform"/>
            <consortium name="The Broad Institute Genome Sequencing Center for Infectious Disease"/>
            <person name="Wu L."/>
            <person name="Ma J."/>
        </authorList>
    </citation>
    <scope>NUCLEOTIDE SEQUENCE [LARGE SCALE GENOMIC DNA]</scope>
    <source>
        <strain evidence="10">CGMCC 1.16275</strain>
    </source>
</reference>
<dbReference type="InterPro" id="IPR003661">
    <property type="entry name" value="HisK_dim/P_dom"/>
</dbReference>
<dbReference type="InterPro" id="IPR011006">
    <property type="entry name" value="CheY-like_superfamily"/>
</dbReference>
<dbReference type="GO" id="GO:0016301">
    <property type="term" value="F:kinase activity"/>
    <property type="evidence" value="ECO:0007669"/>
    <property type="project" value="UniProtKB-KW"/>
</dbReference>
<comment type="caution">
    <text evidence="9">The sequence shown here is derived from an EMBL/GenBank/DDBJ whole genome shotgun (WGS) entry which is preliminary data.</text>
</comment>
<keyword evidence="10" id="KW-1185">Reference proteome</keyword>
<evidence type="ECO:0000313" key="9">
    <source>
        <dbReference type="EMBL" id="MFC7332025.1"/>
    </source>
</evidence>
<dbReference type="SMART" id="SM00448">
    <property type="entry name" value="REC"/>
    <property type="match status" value="1"/>
</dbReference>
<sequence length="524" mass="56594">MPSAPQDERVMILAPTGRDAHVAEAILTEAGIVGQSCRDLSDLLSELACGAGAAVITEEVFRGGDIRSLSAWLEAQPSWSDFPIIVLTRQGGGPERSRQALSLMELLHNVTFLERPFHPTTLIAVVQTALRSRRRQYDARARLEALSAATAAAAAAQAAAEQANRSKSHVLAAASHDLRQPLQSLFLLTGKLATGSLGPSEQETVDNLGRALAAMKVLLDAMLDVSKLDAGIVAVSRRDIRVSDLLNDITASYKDRALQQNLDLRVAPCSAVVHSDSALLARILRNFVENALRYTRRGRVLVGCRRRGGHLLIQVTDTGIGIPAEKQREIFEEYVQVDNSARDREQGLGLGLAIVRRISDLLAHPVSVRSEPGRGSTFAVAVPLAEVPAAAVPPPPEPDAPQPWRLVLVIDDDALVLMGLVAILERWGARTLSASSCLEAVEKLRGSAALPDLIIADYRLRRGETGFDAIDGVRRAAGRRIPALLLTGDTAPDILRDARSRDLRLLHKPVSPADLRLALANRWE</sequence>
<keyword evidence="3 6" id="KW-0597">Phosphoprotein</keyword>
<evidence type="ECO:0000313" key="10">
    <source>
        <dbReference type="Proteomes" id="UP001596456"/>
    </source>
</evidence>
<comment type="catalytic activity">
    <reaction evidence="1">
        <text>ATP + protein L-histidine = ADP + protein N-phospho-L-histidine.</text>
        <dbReference type="EC" id="2.7.13.3"/>
    </reaction>
</comment>
<dbReference type="CDD" id="cd00156">
    <property type="entry name" value="REC"/>
    <property type="match status" value="1"/>
</dbReference>
<feature type="domain" description="Response regulatory" evidence="8">
    <location>
        <begin position="406"/>
        <end position="523"/>
    </location>
</feature>
<proteinExistence type="predicted"/>
<dbReference type="PANTHER" id="PTHR43047">
    <property type="entry name" value="TWO-COMPONENT HISTIDINE PROTEIN KINASE"/>
    <property type="match status" value="1"/>
</dbReference>
<organism evidence="9 10">
    <name type="scientific">Rhodocista pekingensis</name>
    <dbReference type="NCBI Taxonomy" id="201185"/>
    <lineage>
        <taxon>Bacteria</taxon>
        <taxon>Pseudomonadati</taxon>
        <taxon>Pseudomonadota</taxon>
        <taxon>Alphaproteobacteria</taxon>
        <taxon>Rhodospirillales</taxon>
        <taxon>Azospirillaceae</taxon>
        <taxon>Rhodocista</taxon>
    </lineage>
</organism>
<dbReference type="Gene3D" id="3.30.565.10">
    <property type="entry name" value="Histidine kinase-like ATPase, C-terminal domain"/>
    <property type="match status" value="1"/>
</dbReference>
<dbReference type="Pfam" id="PF00072">
    <property type="entry name" value="Response_reg"/>
    <property type="match status" value="1"/>
</dbReference>
<evidence type="ECO:0000256" key="5">
    <source>
        <dbReference type="ARBA" id="ARBA00022777"/>
    </source>
</evidence>
<dbReference type="SUPFAM" id="SSF55874">
    <property type="entry name" value="ATPase domain of HSP90 chaperone/DNA topoisomerase II/histidine kinase"/>
    <property type="match status" value="1"/>
</dbReference>
<accession>A0ABW2KSM2</accession>
<dbReference type="Pfam" id="PF00512">
    <property type="entry name" value="HisKA"/>
    <property type="match status" value="1"/>
</dbReference>
<dbReference type="SUPFAM" id="SSF52172">
    <property type="entry name" value="CheY-like"/>
    <property type="match status" value="2"/>
</dbReference>
<dbReference type="Proteomes" id="UP001596456">
    <property type="component" value="Unassembled WGS sequence"/>
</dbReference>
<dbReference type="Pfam" id="PF02518">
    <property type="entry name" value="HATPase_c"/>
    <property type="match status" value="1"/>
</dbReference>
<name>A0ABW2KSM2_9PROT</name>
<dbReference type="InterPro" id="IPR036097">
    <property type="entry name" value="HisK_dim/P_sf"/>
</dbReference>
<evidence type="ECO:0000256" key="2">
    <source>
        <dbReference type="ARBA" id="ARBA00012438"/>
    </source>
</evidence>
<evidence type="ECO:0000259" key="7">
    <source>
        <dbReference type="PROSITE" id="PS50109"/>
    </source>
</evidence>
<keyword evidence="4" id="KW-0808">Transferase</keyword>
<feature type="domain" description="Histidine kinase" evidence="7">
    <location>
        <begin position="173"/>
        <end position="386"/>
    </location>
</feature>
<dbReference type="PROSITE" id="PS50110">
    <property type="entry name" value="RESPONSE_REGULATORY"/>
    <property type="match status" value="1"/>
</dbReference>
<dbReference type="InterPro" id="IPR004358">
    <property type="entry name" value="Sig_transdc_His_kin-like_C"/>
</dbReference>
<dbReference type="PRINTS" id="PR00344">
    <property type="entry name" value="BCTRLSENSOR"/>
</dbReference>
<dbReference type="PANTHER" id="PTHR43047:SF9">
    <property type="entry name" value="HISTIDINE KINASE"/>
    <property type="match status" value="1"/>
</dbReference>
<evidence type="ECO:0000256" key="4">
    <source>
        <dbReference type="ARBA" id="ARBA00022679"/>
    </source>
</evidence>
<evidence type="ECO:0000256" key="6">
    <source>
        <dbReference type="PROSITE-ProRule" id="PRU00169"/>
    </source>
</evidence>
<evidence type="ECO:0000259" key="8">
    <source>
        <dbReference type="PROSITE" id="PS50110"/>
    </source>
</evidence>
<dbReference type="RefSeq" id="WP_377356171.1">
    <property type="nucleotide sequence ID" value="NZ_JBHTCM010000004.1"/>
</dbReference>
<dbReference type="SMART" id="SM00388">
    <property type="entry name" value="HisKA"/>
    <property type="match status" value="1"/>
</dbReference>
<dbReference type="EC" id="2.7.13.3" evidence="2"/>
<dbReference type="InterPro" id="IPR001789">
    <property type="entry name" value="Sig_transdc_resp-reg_receiver"/>
</dbReference>
<dbReference type="CDD" id="cd00082">
    <property type="entry name" value="HisKA"/>
    <property type="match status" value="1"/>
</dbReference>
<gene>
    <name evidence="9" type="ORF">ACFQPS_02530</name>
</gene>
<dbReference type="EMBL" id="JBHTCM010000004">
    <property type="protein sequence ID" value="MFC7332025.1"/>
    <property type="molecule type" value="Genomic_DNA"/>
</dbReference>
<dbReference type="Gene3D" id="1.10.287.130">
    <property type="match status" value="1"/>
</dbReference>
<feature type="modified residue" description="4-aspartylphosphate" evidence="6">
    <location>
        <position position="457"/>
    </location>
</feature>
<protein>
    <recommendedName>
        <fullName evidence="2">histidine kinase</fullName>
        <ecNumber evidence="2">2.7.13.3</ecNumber>
    </recommendedName>
</protein>
<evidence type="ECO:0000256" key="1">
    <source>
        <dbReference type="ARBA" id="ARBA00000085"/>
    </source>
</evidence>
<dbReference type="InterPro" id="IPR005467">
    <property type="entry name" value="His_kinase_dom"/>
</dbReference>